<dbReference type="PANTHER" id="PTHR45339:SF1">
    <property type="entry name" value="HYBRID SIGNAL TRANSDUCTION HISTIDINE KINASE J"/>
    <property type="match status" value="1"/>
</dbReference>
<evidence type="ECO:0000256" key="1">
    <source>
        <dbReference type="ARBA" id="ARBA00018672"/>
    </source>
</evidence>
<dbReference type="InterPro" id="IPR011006">
    <property type="entry name" value="CheY-like_superfamily"/>
</dbReference>
<keyword evidence="3" id="KW-0902">Two-component regulatory system</keyword>
<name>A0A1I0JEW6_9FIRM</name>
<evidence type="ECO:0000256" key="5">
    <source>
        <dbReference type="PROSITE-ProRule" id="PRU00169"/>
    </source>
</evidence>
<dbReference type="Pfam" id="PF00072">
    <property type="entry name" value="Response_reg"/>
    <property type="match status" value="1"/>
</dbReference>
<dbReference type="SUPFAM" id="SSF52172">
    <property type="entry name" value="CheY-like"/>
    <property type="match status" value="1"/>
</dbReference>
<dbReference type="Proteomes" id="UP000182121">
    <property type="component" value="Unassembled WGS sequence"/>
</dbReference>
<evidence type="ECO:0000313" key="8">
    <source>
        <dbReference type="Proteomes" id="UP000182121"/>
    </source>
</evidence>
<feature type="modified residue" description="4-aspartylphosphate" evidence="5">
    <location>
        <position position="97"/>
    </location>
</feature>
<evidence type="ECO:0000256" key="3">
    <source>
        <dbReference type="ARBA" id="ARBA00023012"/>
    </source>
</evidence>
<dbReference type="RefSeq" id="WP_242881010.1">
    <property type="nucleotide sequence ID" value="NZ_FOJH01000053.1"/>
</dbReference>
<dbReference type="Gene3D" id="3.40.50.2300">
    <property type="match status" value="1"/>
</dbReference>
<evidence type="ECO:0000256" key="2">
    <source>
        <dbReference type="ARBA" id="ARBA00022553"/>
    </source>
</evidence>
<reference evidence="7 8" key="1">
    <citation type="submission" date="2016-10" db="EMBL/GenBank/DDBJ databases">
        <authorList>
            <person name="Varghese N."/>
            <person name="Submissions S."/>
        </authorList>
    </citation>
    <scope>NUCLEOTIDE SEQUENCE [LARGE SCALE GENOMIC DNA]</scope>
    <source>
        <strain evidence="7 8">NLAE-zl-C196</strain>
    </source>
</reference>
<dbReference type="EMBL" id="FOIO01000055">
    <property type="protein sequence ID" value="SEU08430.1"/>
    <property type="molecule type" value="Genomic_DNA"/>
</dbReference>
<feature type="domain" description="Response regulatory" evidence="6">
    <location>
        <begin position="45"/>
        <end position="166"/>
    </location>
</feature>
<dbReference type="PROSITE" id="PS50110">
    <property type="entry name" value="RESPONSE_REGULATORY"/>
    <property type="match status" value="1"/>
</dbReference>
<dbReference type="InterPro" id="IPR001789">
    <property type="entry name" value="Sig_transdc_resp-reg_receiver"/>
</dbReference>
<organism evidence="7 8">
    <name type="scientific">Enterocloster clostridioformis</name>
    <dbReference type="NCBI Taxonomy" id="1531"/>
    <lineage>
        <taxon>Bacteria</taxon>
        <taxon>Bacillati</taxon>
        <taxon>Bacillota</taxon>
        <taxon>Clostridia</taxon>
        <taxon>Lachnospirales</taxon>
        <taxon>Lachnospiraceae</taxon>
        <taxon>Enterocloster</taxon>
    </lineage>
</organism>
<evidence type="ECO:0000313" key="7">
    <source>
        <dbReference type="EMBL" id="SEU08430.1"/>
    </source>
</evidence>
<dbReference type="GO" id="GO:0000160">
    <property type="term" value="P:phosphorelay signal transduction system"/>
    <property type="evidence" value="ECO:0007669"/>
    <property type="project" value="UniProtKB-KW"/>
</dbReference>
<gene>
    <name evidence="7" type="ORF">SAMN05216521_105540</name>
</gene>
<dbReference type="SMART" id="SM00448">
    <property type="entry name" value="REC"/>
    <property type="match status" value="1"/>
</dbReference>
<comment type="function">
    <text evidence="4">May play the central regulatory role in sporulation. It may be an element of the effector pathway responsible for the activation of sporulation genes in response to nutritional stress. Spo0A may act in concert with spo0H (a sigma factor) to control the expression of some genes that are critical to the sporulation process.</text>
</comment>
<dbReference type="AlphaFoldDB" id="A0A1I0JEW6"/>
<evidence type="ECO:0000259" key="6">
    <source>
        <dbReference type="PROSITE" id="PS50110"/>
    </source>
</evidence>
<dbReference type="CDD" id="cd17546">
    <property type="entry name" value="REC_hyHK_CKI1_RcsC-like"/>
    <property type="match status" value="1"/>
</dbReference>
<evidence type="ECO:0000256" key="4">
    <source>
        <dbReference type="ARBA" id="ARBA00024867"/>
    </source>
</evidence>
<comment type="caution">
    <text evidence="7">The sequence shown here is derived from an EMBL/GenBank/DDBJ whole genome shotgun (WGS) entry which is preliminary data.</text>
</comment>
<protein>
    <recommendedName>
        <fullName evidence="1">Stage 0 sporulation protein A homolog</fullName>
    </recommendedName>
</protein>
<keyword evidence="2 5" id="KW-0597">Phosphoprotein</keyword>
<sequence length="175" mass="19829">MGGTLQVESKVGKGTTYLFLLPFHIDQNPPAEQSNEKNVSLKVARALVVEDNELNMEVTRFYLEQEEMEVFAAVNGKEAVDLFENSVDGYYDVILMDMMMPVMDGTRATHLIRSLNRPDAKTVPIIAMSANTYQKDIEEGMKAGLNEYLIKPVDRSKLLDTIKKYMRKRDETKGS</sequence>
<accession>A0A1I0JEW6</accession>
<proteinExistence type="predicted"/>
<dbReference type="PANTHER" id="PTHR45339">
    <property type="entry name" value="HYBRID SIGNAL TRANSDUCTION HISTIDINE KINASE J"/>
    <property type="match status" value="1"/>
</dbReference>